<accession>A0A850LC65</accession>
<dbReference type="Proteomes" id="UP000565723">
    <property type="component" value="Unassembled WGS sequence"/>
</dbReference>
<feature type="transmembrane region" description="Helical" evidence="1">
    <location>
        <begin position="12"/>
        <end position="36"/>
    </location>
</feature>
<dbReference type="Gene3D" id="2.160.20.160">
    <property type="match status" value="1"/>
</dbReference>
<feature type="transmembrane region" description="Helical" evidence="1">
    <location>
        <begin position="42"/>
        <end position="61"/>
    </location>
</feature>
<dbReference type="PRINTS" id="PR00313">
    <property type="entry name" value="CABNDNGRPT"/>
</dbReference>
<name>A0A850LC65_9RHOB</name>
<gene>
    <name evidence="2" type="ORF">HW564_00380</name>
</gene>
<sequence>MRDLEVKLSIAIFFSLSEVIAFTTIRYVIYYIFVAFVESGGYGMELLFLLGFGLLGAGLAMTGDDDEESAPAEGFTFDDDQAVGTENDDILTVGDFPEGVTTIPEILGQGGDDLIDLNVPPDLYDDFGDDVINANGVSGRVDGGAGDDTITGFFSGGTIAGGAGDDSIDVASLSSDSLIVDGGEGDDFIDATDAAGGQALGGAGNDTIVAQGVGEAEGGSALFPDGGEGDDLIRFTAYSDFFPGYFVADQVVRGGEGADTFEILVNEGQHDSSLDDDVYSDTSLWSVPNVEIADFEPGVDKLVIEASRHDDAYELADVRMEEVDDGNGGLSTNVILAYEHDTLNTREIVVSLNATGVSCSDIEVEYLGETYPVPTT</sequence>
<dbReference type="AlphaFoldDB" id="A0A850LC65"/>
<evidence type="ECO:0000313" key="2">
    <source>
        <dbReference type="EMBL" id="NVK95357.1"/>
    </source>
</evidence>
<dbReference type="InterPro" id="IPR011049">
    <property type="entry name" value="Serralysin-like_metalloprot_C"/>
</dbReference>
<comment type="caution">
    <text evidence="2">The sequence shown here is derived from an EMBL/GenBank/DDBJ whole genome shotgun (WGS) entry which is preliminary data.</text>
</comment>
<dbReference type="SUPFAM" id="SSF51120">
    <property type="entry name" value="beta-Roll"/>
    <property type="match status" value="1"/>
</dbReference>
<keyword evidence="1" id="KW-0812">Transmembrane</keyword>
<evidence type="ECO:0000313" key="3">
    <source>
        <dbReference type="Proteomes" id="UP000565723"/>
    </source>
</evidence>
<proteinExistence type="predicted"/>
<reference evidence="2 3" key="1">
    <citation type="journal article" date="2020" name="Proc. Natl. Acad. Sci. U.S.A.">
        <title>Ecological drivers of bacterial community assembly in synthetic phycospheres.</title>
        <authorList>
            <person name="Fu H."/>
            <person name="Uchimiya M."/>
            <person name="Gore J."/>
            <person name="Moran M.A."/>
        </authorList>
    </citation>
    <scope>NUCLEOTIDE SEQUENCE [LARGE SCALE GENOMIC DNA]</scope>
    <source>
        <strain evidence="2">HF-Din03</strain>
    </source>
</reference>
<keyword evidence="1" id="KW-1133">Transmembrane helix</keyword>
<dbReference type="EMBL" id="JABXIY010000003">
    <property type="protein sequence ID" value="NVK95357.1"/>
    <property type="molecule type" value="Genomic_DNA"/>
</dbReference>
<organism evidence="2 3">
    <name type="scientific">Ruegeria pomeroyi</name>
    <dbReference type="NCBI Taxonomy" id="89184"/>
    <lineage>
        <taxon>Bacteria</taxon>
        <taxon>Pseudomonadati</taxon>
        <taxon>Pseudomonadota</taxon>
        <taxon>Alphaproteobacteria</taxon>
        <taxon>Rhodobacterales</taxon>
        <taxon>Roseobacteraceae</taxon>
        <taxon>Ruegeria</taxon>
    </lineage>
</organism>
<evidence type="ECO:0008006" key="4">
    <source>
        <dbReference type="Google" id="ProtNLM"/>
    </source>
</evidence>
<protein>
    <recommendedName>
        <fullName evidence="4">Type I secretion target repeat protein</fullName>
    </recommendedName>
</protein>
<evidence type="ECO:0000256" key="1">
    <source>
        <dbReference type="SAM" id="Phobius"/>
    </source>
</evidence>
<keyword evidence="1" id="KW-0472">Membrane</keyword>